<dbReference type="GO" id="GO:0003723">
    <property type="term" value="F:RNA binding"/>
    <property type="evidence" value="ECO:0007669"/>
    <property type="project" value="InterPro"/>
</dbReference>
<dbReference type="GO" id="GO:0005737">
    <property type="term" value="C:cytoplasm"/>
    <property type="evidence" value="ECO:0007669"/>
    <property type="project" value="TreeGrafter"/>
</dbReference>
<dbReference type="AlphaFoldDB" id="A0A2T2ZYQ9"/>
<keyword evidence="4" id="KW-1185">Reference proteome</keyword>
<feature type="compositionally biased region" description="Polar residues" evidence="1">
    <location>
        <begin position="322"/>
        <end position="333"/>
    </location>
</feature>
<evidence type="ECO:0000313" key="3">
    <source>
        <dbReference type="EMBL" id="PSR79740.1"/>
    </source>
</evidence>
<feature type="domain" description="Hyaluronan/mRNA-binding protein" evidence="2">
    <location>
        <begin position="127"/>
        <end position="219"/>
    </location>
</feature>
<dbReference type="FunCoup" id="A0A2T2ZYQ9">
    <property type="interactions" value="280"/>
</dbReference>
<dbReference type="InterPro" id="IPR006861">
    <property type="entry name" value="HABP4_PAIRBP1-bd"/>
</dbReference>
<reference evidence="3 4" key="1">
    <citation type="journal article" date="2018" name="Mycol. Prog.">
        <title>Coniella lustricola, a new species from submerged detritus.</title>
        <authorList>
            <person name="Raudabaugh D.B."/>
            <person name="Iturriaga T."/>
            <person name="Carver A."/>
            <person name="Mondo S."/>
            <person name="Pangilinan J."/>
            <person name="Lipzen A."/>
            <person name="He G."/>
            <person name="Amirebrahimi M."/>
            <person name="Grigoriev I.V."/>
            <person name="Miller A.N."/>
        </authorList>
    </citation>
    <scope>NUCLEOTIDE SEQUENCE [LARGE SCALE GENOMIC DNA]</scope>
    <source>
        <strain evidence="3 4">B22-T-1</strain>
    </source>
</reference>
<dbReference type="InterPro" id="IPR039764">
    <property type="entry name" value="HABP4/SERBP1-like"/>
</dbReference>
<dbReference type="PANTHER" id="PTHR12299">
    <property type="entry name" value="HYALURONIC ACID-BINDING PROTEIN 4"/>
    <property type="match status" value="1"/>
</dbReference>
<dbReference type="SMART" id="SM01233">
    <property type="entry name" value="HABP4_PAI-RBP1"/>
    <property type="match status" value="1"/>
</dbReference>
<evidence type="ECO:0000259" key="2">
    <source>
        <dbReference type="SMART" id="SM01233"/>
    </source>
</evidence>
<dbReference type="EMBL" id="KZ678556">
    <property type="protein sequence ID" value="PSR79740.1"/>
    <property type="molecule type" value="Genomic_DNA"/>
</dbReference>
<evidence type="ECO:0000313" key="4">
    <source>
        <dbReference type="Proteomes" id="UP000241462"/>
    </source>
</evidence>
<feature type="region of interest" description="Disordered" evidence="1">
    <location>
        <begin position="232"/>
        <end position="333"/>
    </location>
</feature>
<dbReference type="Proteomes" id="UP000241462">
    <property type="component" value="Unassembled WGS sequence"/>
</dbReference>
<protein>
    <recommendedName>
        <fullName evidence="2">Hyaluronan/mRNA-binding protein domain-containing protein</fullName>
    </recommendedName>
</protein>
<accession>A0A2T2ZYQ9</accession>
<feature type="compositionally biased region" description="Basic and acidic residues" evidence="1">
    <location>
        <begin position="249"/>
        <end position="285"/>
    </location>
</feature>
<dbReference type="OrthoDB" id="5426471at2759"/>
<dbReference type="Gene3D" id="6.10.140.1040">
    <property type="match status" value="1"/>
</dbReference>
<organism evidence="3 4">
    <name type="scientific">Coniella lustricola</name>
    <dbReference type="NCBI Taxonomy" id="2025994"/>
    <lineage>
        <taxon>Eukaryota</taxon>
        <taxon>Fungi</taxon>
        <taxon>Dikarya</taxon>
        <taxon>Ascomycota</taxon>
        <taxon>Pezizomycotina</taxon>
        <taxon>Sordariomycetes</taxon>
        <taxon>Sordariomycetidae</taxon>
        <taxon>Diaporthales</taxon>
        <taxon>Schizoparmaceae</taxon>
        <taxon>Coniella</taxon>
    </lineage>
</organism>
<proteinExistence type="predicted"/>
<feature type="compositionally biased region" description="Polar residues" evidence="1">
    <location>
        <begin position="70"/>
        <end position="83"/>
    </location>
</feature>
<dbReference type="GO" id="GO:0005634">
    <property type="term" value="C:nucleus"/>
    <property type="evidence" value="ECO:0007669"/>
    <property type="project" value="TreeGrafter"/>
</dbReference>
<name>A0A2T2ZYQ9_9PEZI</name>
<dbReference type="STRING" id="2025994.A0A2T2ZYQ9"/>
<sequence>MSVASKVSGPAPASALVFASLSSCVASLCGPRPTLLGNDVEGSETPKAPVKTVTKSTVSTAKTTADGSKPASQASRAGFSRSQQEFRDNKGVGRAANQNRSTEERTADRPRGGRGARGRGGAGATRHRNADDRHAKNIAPGSEKQAAQSWGATDGNAELKDEQAGEAIAETEKQEADAEEAEAESKEPEPKQVTLDAYYAERDAAALNEGIQIRKVSDVPDGVQVQKEEAEDYFAATGGKSKKTKNKKVKETIAWEDSAPREERDTRGPRGGGPRERGGRGDGPRGGRGGPRGGGGAPRGGFPRGGPRGGGPRGGRGAAAPNLSNTDDFPSLG</sequence>
<gene>
    <name evidence="3" type="ORF">BD289DRAFT_462854</name>
</gene>
<feature type="compositionally biased region" description="Gly residues" evidence="1">
    <location>
        <begin position="286"/>
        <end position="317"/>
    </location>
</feature>
<feature type="compositionally biased region" description="Low complexity" evidence="1">
    <location>
        <begin position="45"/>
        <end position="65"/>
    </location>
</feature>
<dbReference type="PANTHER" id="PTHR12299:SF17">
    <property type="entry name" value="AT19571P-RELATED"/>
    <property type="match status" value="1"/>
</dbReference>
<evidence type="ECO:0000256" key="1">
    <source>
        <dbReference type="SAM" id="MobiDB-lite"/>
    </source>
</evidence>
<dbReference type="InParanoid" id="A0A2T2ZYQ9"/>
<feature type="region of interest" description="Disordered" evidence="1">
    <location>
        <begin position="32"/>
        <end position="193"/>
    </location>
</feature>
<feature type="compositionally biased region" description="Basic and acidic residues" evidence="1">
    <location>
        <begin position="101"/>
        <end position="111"/>
    </location>
</feature>
<dbReference type="PROSITE" id="PS51257">
    <property type="entry name" value="PROKAR_LIPOPROTEIN"/>
    <property type="match status" value="1"/>
</dbReference>